<proteinExistence type="predicted"/>
<dbReference type="PANTHER" id="PTHR15615">
    <property type="match status" value="1"/>
</dbReference>
<evidence type="ECO:0000313" key="3">
    <source>
        <dbReference type="Proteomes" id="UP000054937"/>
    </source>
</evidence>
<organism evidence="2 3">
    <name type="scientific">Pseudocohnilembus persalinus</name>
    <name type="common">Ciliate</name>
    <dbReference type="NCBI Taxonomy" id="266149"/>
    <lineage>
        <taxon>Eukaryota</taxon>
        <taxon>Sar</taxon>
        <taxon>Alveolata</taxon>
        <taxon>Ciliophora</taxon>
        <taxon>Intramacronucleata</taxon>
        <taxon>Oligohymenophorea</taxon>
        <taxon>Scuticociliatia</taxon>
        <taxon>Philasterida</taxon>
        <taxon>Pseudocohnilembidae</taxon>
        <taxon>Pseudocohnilembus</taxon>
    </lineage>
</organism>
<feature type="domain" description="Cyclin-like" evidence="1">
    <location>
        <begin position="76"/>
        <end position="161"/>
    </location>
</feature>
<dbReference type="SMART" id="SM00385">
    <property type="entry name" value="CYCLIN"/>
    <property type="match status" value="1"/>
</dbReference>
<dbReference type="InParanoid" id="A0A0V0QPK1"/>
<name>A0A0V0QPK1_PSEPJ</name>
<dbReference type="Proteomes" id="UP000054937">
    <property type="component" value="Unassembled WGS sequence"/>
</dbReference>
<keyword evidence="3" id="KW-1185">Reference proteome</keyword>
<dbReference type="PANTHER" id="PTHR15615:SF108">
    <property type="entry name" value="PROTEIN CNPPD1"/>
    <property type="match status" value="1"/>
</dbReference>
<dbReference type="AlphaFoldDB" id="A0A0V0QPK1"/>
<dbReference type="GO" id="GO:0019901">
    <property type="term" value="F:protein kinase binding"/>
    <property type="evidence" value="ECO:0007669"/>
    <property type="project" value="InterPro"/>
</dbReference>
<gene>
    <name evidence="2" type="ORF">PPERSA_03563</name>
</gene>
<reference evidence="2 3" key="1">
    <citation type="journal article" date="2015" name="Sci. Rep.">
        <title>Genome of the facultative scuticociliatosis pathogen Pseudocohnilembus persalinus provides insight into its virulence through horizontal gene transfer.</title>
        <authorList>
            <person name="Xiong J."/>
            <person name="Wang G."/>
            <person name="Cheng J."/>
            <person name="Tian M."/>
            <person name="Pan X."/>
            <person name="Warren A."/>
            <person name="Jiang C."/>
            <person name="Yuan D."/>
            <person name="Miao W."/>
        </authorList>
    </citation>
    <scope>NUCLEOTIDE SEQUENCE [LARGE SCALE GENOMIC DNA]</scope>
    <source>
        <strain evidence="2">36N120E</strain>
    </source>
</reference>
<dbReference type="InterPro" id="IPR013763">
    <property type="entry name" value="Cyclin-like_dom"/>
</dbReference>
<dbReference type="EMBL" id="LDAU01000119">
    <property type="protein sequence ID" value="KRX04323.1"/>
    <property type="molecule type" value="Genomic_DNA"/>
</dbReference>
<evidence type="ECO:0000313" key="2">
    <source>
        <dbReference type="EMBL" id="KRX04323.1"/>
    </source>
</evidence>
<dbReference type="OrthoDB" id="337735at2759"/>
<dbReference type="OMA" id="QTRYLEC"/>
<accession>A0A0V0QPK1</accession>
<dbReference type="InterPro" id="IPR013922">
    <property type="entry name" value="Cyclin_PHO80-like"/>
</dbReference>
<sequence>MDKFQTFDEKKMVFQNEDISYEEAYILNHSKIMSNEELISIVSGLLTEIIQETDQIQNNFLTQFHGKSVPQITVKDYLIRIQKASHCSQECFILALIYIDRITERNKNFLINSFNIHRLLITSIMLAAKFFDDRYYNNEYYSKIGGISNQEINQLEREFLHYINFRLYISPVLFFKYRQRLLQASELDMTIEN</sequence>
<dbReference type="InterPro" id="IPR036915">
    <property type="entry name" value="Cyclin-like_sf"/>
</dbReference>
<comment type="caution">
    <text evidence="2">The sequence shown here is derived from an EMBL/GenBank/DDBJ whole genome shotgun (WGS) entry which is preliminary data.</text>
</comment>
<evidence type="ECO:0000259" key="1">
    <source>
        <dbReference type="SMART" id="SM00385"/>
    </source>
</evidence>
<dbReference type="CDD" id="cd20558">
    <property type="entry name" value="CYCLIN_ScPCL7-like"/>
    <property type="match status" value="1"/>
</dbReference>
<dbReference type="Pfam" id="PF08613">
    <property type="entry name" value="Cyclin"/>
    <property type="match status" value="1"/>
</dbReference>
<dbReference type="SUPFAM" id="SSF47954">
    <property type="entry name" value="Cyclin-like"/>
    <property type="match status" value="1"/>
</dbReference>
<dbReference type="Gene3D" id="1.10.472.10">
    <property type="entry name" value="Cyclin-like"/>
    <property type="match status" value="1"/>
</dbReference>
<protein>
    <submittedName>
        <fullName evidence="2">Cyclin-like protein</fullName>
    </submittedName>
</protein>